<name>A0A8D8CKE8_CULPI</name>
<dbReference type="EMBL" id="HBUE01120362">
    <property type="protein sequence ID" value="CAG6492201.1"/>
    <property type="molecule type" value="Transcribed_RNA"/>
</dbReference>
<feature type="region of interest" description="Disordered" evidence="1">
    <location>
        <begin position="1"/>
        <end position="107"/>
    </location>
</feature>
<feature type="compositionally biased region" description="Low complexity" evidence="1">
    <location>
        <begin position="87"/>
        <end position="107"/>
    </location>
</feature>
<dbReference type="EMBL" id="HBUE01243078">
    <property type="protein sequence ID" value="CAG6550370.1"/>
    <property type="molecule type" value="Transcribed_RNA"/>
</dbReference>
<dbReference type="AlphaFoldDB" id="A0A8D8CKE8"/>
<sequence>MAARVGALSLLVHDGPQPGRHRNRHLVHPNGHPVLPGGGGPRSGHRLSALLGSAPADHPGHLPAGHAERVRPVLARERVPRGSAVPALSGVGSAAGRAASGVRLRGQ</sequence>
<feature type="compositionally biased region" description="Basic and acidic residues" evidence="1">
    <location>
        <begin position="66"/>
        <end position="80"/>
    </location>
</feature>
<protein>
    <submittedName>
        <fullName evidence="2">(northern house mosquito) hypothetical protein</fullName>
    </submittedName>
</protein>
<evidence type="ECO:0000256" key="1">
    <source>
        <dbReference type="SAM" id="MobiDB-lite"/>
    </source>
</evidence>
<evidence type="ECO:0000313" key="2">
    <source>
        <dbReference type="EMBL" id="CAG6492201.1"/>
    </source>
</evidence>
<proteinExistence type="predicted"/>
<accession>A0A8D8CKE8</accession>
<dbReference type="EMBL" id="HBUE01350177">
    <property type="protein sequence ID" value="CAG6602664.1"/>
    <property type="molecule type" value="Transcribed_RNA"/>
</dbReference>
<dbReference type="EMBL" id="HBUE01120359">
    <property type="protein sequence ID" value="CAG6492197.1"/>
    <property type="molecule type" value="Transcribed_RNA"/>
</dbReference>
<reference evidence="2" key="1">
    <citation type="submission" date="2021-05" db="EMBL/GenBank/DDBJ databases">
        <authorList>
            <person name="Alioto T."/>
            <person name="Alioto T."/>
            <person name="Gomez Garrido J."/>
        </authorList>
    </citation>
    <scope>NUCLEOTIDE SEQUENCE</scope>
</reference>
<organism evidence="2">
    <name type="scientific">Culex pipiens</name>
    <name type="common">House mosquito</name>
    <dbReference type="NCBI Taxonomy" id="7175"/>
    <lineage>
        <taxon>Eukaryota</taxon>
        <taxon>Metazoa</taxon>
        <taxon>Ecdysozoa</taxon>
        <taxon>Arthropoda</taxon>
        <taxon>Hexapoda</taxon>
        <taxon>Insecta</taxon>
        <taxon>Pterygota</taxon>
        <taxon>Neoptera</taxon>
        <taxon>Endopterygota</taxon>
        <taxon>Diptera</taxon>
        <taxon>Nematocera</taxon>
        <taxon>Culicoidea</taxon>
        <taxon>Culicidae</taxon>
        <taxon>Culicinae</taxon>
        <taxon>Culicini</taxon>
        <taxon>Culex</taxon>
        <taxon>Culex</taxon>
    </lineage>
</organism>